<dbReference type="InterPro" id="IPR046357">
    <property type="entry name" value="PPIase_dom_sf"/>
</dbReference>
<evidence type="ECO:0000256" key="4">
    <source>
        <dbReference type="ARBA" id="ARBA00023110"/>
    </source>
</evidence>
<dbReference type="Proteomes" id="UP000271925">
    <property type="component" value="Unassembled WGS sequence"/>
</dbReference>
<dbReference type="EMBL" id="RQJO01000009">
    <property type="protein sequence ID" value="RRB02124.1"/>
    <property type="molecule type" value="Genomic_DNA"/>
</dbReference>
<reference evidence="10 11" key="1">
    <citation type="submission" date="2018-11" db="EMBL/GenBank/DDBJ databases">
        <authorList>
            <person name="Zhou Z."/>
            <person name="Wang G."/>
        </authorList>
    </citation>
    <scope>NUCLEOTIDE SEQUENCE [LARGE SCALE GENOMIC DNA]</scope>
    <source>
        <strain evidence="10 11">KCTC52004</strain>
    </source>
</reference>
<dbReference type="InterPro" id="IPR001179">
    <property type="entry name" value="PPIase_FKBP_dom"/>
</dbReference>
<dbReference type="AlphaFoldDB" id="A0A3P1BNQ7"/>
<evidence type="ECO:0000256" key="7">
    <source>
        <dbReference type="RuleBase" id="RU003915"/>
    </source>
</evidence>
<dbReference type="Gene3D" id="3.10.50.40">
    <property type="match status" value="1"/>
</dbReference>
<dbReference type="PANTHER" id="PTHR43811">
    <property type="entry name" value="FKBP-TYPE PEPTIDYL-PROLYL CIS-TRANS ISOMERASE FKPA"/>
    <property type="match status" value="1"/>
</dbReference>
<dbReference type="Pfam" id="PF01346">
    <property type="entry name" value="FKBP_N"/>
    <property type="match status" value="1"/>
</dbReference>
<dbReference type="FunFam" id="3.10.50.40:FF:000045">
    <property type="entry name" value="Peptidyl-prolyl cis-trans isomerase"/>
    <property type="match status" value="1"/>
</dbReference>
<gene>
    <name evidence="10" type="ORF">EHT25_16705</name>
</gene>
<dbReference type="SUPFAM" id="SSF54534">
    <property type="entry name" value="FKBP-like"/>
    <property type="match status" value="1"/>
</dbReference>
<organism evidence="10 11">
    <name type="scientific">Larkinella rosea</name>
    <dbReference type="NCBI Taxonomy" id="2025312"/>
    <lineage>
        <taxon>Bacteria</taxon>
        <taxon>Pseudomonadati</taxon>
        <taxon>Bacteroidota</taxon>
        <taxon>Cytophagia</taxon>
        <taxon>Cytophagales</taxon>
        <taxon>Spirosomataceae</taxon>
        <taxon>Larkinella</taxon>
    </lineage>
</organism>
<comment type="catalytic activity">
    <reaction evidence="1 6 7">
        <text>[protein]-peptidylproline (omega=180) = [protein]-peptidylproline (omega=0)</text>
        <dbReference type="Rhea" id="RHEA:16237"/>
        <dbReference type="Rhea" id="RHEA-COMP:10747"/>
        <dbReference type="Rhea" id="RHEA-COMP:10748"/>
        <dbReference type="ChEBI" id="CHEBI:83833"/>
        <dbReference type="ChEBI" id="CHEBI:83834"/>
        <dbReference type="EC" id="5.2.1.8"/>
    </reaction>
</comment>
<dbReference type="PANTHER" id="PTHR43811:SF23">
    <property type="entry name" value="FKBP-TYPE 22 KDA PEPTIDYL-PROLYL CIS-TRANS ISOMERASE"/>
    <property type="match status" value="1"/>
</dbReference>
<keyword evidence="11" id="KW-1185">Reference proteome</keyword>
<comment type="caution">
    <text evidence="10">The sequence shown here is derived from an EMBL/GenBank/DDBJ whole genome shotgun (WGS) entry which is preliminary data.</text>
</comment>
<evidence type="ECO:0000259" key="9">
    <source>
        <dbReference type="PROSITE" id="PS50059"/>
    </source>
</evidence>
<evidence type="ECO:0000256" key="2">
    <source>
        <dbReference type="ARBA" id="ARBA00006577"/>
    </source>
</evidence>
<dbReference type="NCBIfam" id="NF008602">
    <property type="entry name" value="PRK11570.1"/>
    <property type="match status" value="1"/>
</dbReference>
<accession>A0A3P1BNQ7</accession>
<evidence type="ECO:0000256" key="8">
    <source>
        <dbReference type="SAM" id="SignalP"/>
    </source>
</evidence>
<keyword evidence="4 6" id="KW-0697">Rotamase</keyword>
<dbReference type="Pfam" id="PF00254">
    <property type="entry name" value="FKBP_C"/>
    <property type="match status" value="1"/>
</dbReference>
<dbReference type="GO" id="GO:0006457">
    <property type="term" value="P:protein folding"/>
    <property type="evidence" value="ECO:0007669"/>
    <property type="project" value="InterPro"/>
</dbReference>
<sequence length="250" mass="26740">MTIKQWTLAGLLSAVMVTGQVVAQTKKPAVKPKPKAPAGAAVPGTSSPLKLNNAIDSVSYSIGVNVGLGLKQQNLGNANLQALTKALQDALQTQNTQIAPEQANRIIQEFFMKERSAKADANKKIGEQFLAENKKKPGVKITASGLQYEIVKEGTGPKPMTTDTVKAHYTGRLIDGTVFDSSVERGQPLEIPVNQVIQGWSEALQLMPVGSKWKLFIPSALAYGPQGTGPQIGPNSTLVFDIELLEIVKK</sequence>
<evidence type="ECO:0000256" key="3">
    <source>
        <dbReference type="ARBA" id="ARBA00022729"/>
    </source>
</evidence>
<keyword evidence="5 6" id="KW-0413">Isomerase</keyword>
<dbReference type="OrthoDB" id="9814548at2"/>
<dbReference type="Gene3D" id="1.10.287.460">
    <property type="entry name" value="Peptidyl-prolyl cis-trans isomerase, FKBP-type, N-terminal domain"/>
    <property type="match status" value="1"/>
</dbReference>
<keyword evidence="3 8" id="KW-0732">Signal</keyword>
<evidence type="ECO:0000256" key="6">
    <source>
        <dbReference type="PROSITE-ProRule" id="PRU00277"/>
    </source>
</evidence>
<evidence type="ECO:0000256" key="1">
    <source>
        <dbReference type="ARBA" id="ARBA00000971"/>
    </source>
</evidence>
<evidence type="ECO:0000313" key="11">
    <source>
        <dbReference type="Proteomes" id="UP000271925"/>
    </source>
</evidence>
<comment type="similarity">
    <text evidence="2 7">Belongs to the FKBP-type PPIase family.</text>
</comment>
<dbReference type="EC" id="5.2.1.8" evidence="7"/>
<dbReference type="RefSeq" id="WP_124876288.1">
    <property type="nucleotide sequence ID" value="NZ_RQJO01000009.1"/>
</dbReference>
<dbReference type="InterPro" id="IPR000774">
    <property type="entry name" value="PPIase_FKBP_N"/>
</dbReference>
<evidence type="ECO:0000256" key="5">
    <source>
        <dbReference type="ARBA" id="ARBA00023235"/>
    </source>
</evidence>
<protein>
    <recommendedName>
        <fullName evidence="7">Peptidyl-prolyl cis-trans isomerase</fullName>
        <ecNumber evidence="7">5.2.1.8</ecNumber>
    </recommendedName>
</protein>
<feature type="domain" description="PPIase FKBP-type" evidence="9">
    <location>
        <begin position="162"/>
        <end position="248"/>
    </location>
</feature>
<feature type="chain" id="PRO_5018134140" description="Peptidyl-prolyl cis-trans isomerase" evidence="8">
    <location>
        <begin position="24"/>
        <end position="250"/>
    </location>
</feature>
<name>A0A3P1BNQ7_9BACT</name>
<feature type="signal peptide" evidence="8">
    <location>
        <begin position="1"/>
        <end position="23"/>
    </location>
</feature>
<dbReference type="PROSITE" id="PS50059">
    <property type="entry name" value="FKBP_PPIASE"/>
    <property type="match status" value="1"/>
</dbReference>
<proteinExistence type="inferred from homology"/>
<dbReference type="InterPro" id="IPR036944">
    <property type="entry name" value="PPIase_FKBP_N_sf"/>
</dbReference>
<dbReference type="GO" id="GO:0003755">
    <property type="term" value="F:peptidyl-prolyl cis-trans isomerase activity"/>
    <property type="evidence" value="ECO:0007669"/>
    <property type="project" value="UniProtKB-UniRule"/>
</dbReference>
<evidence type="ECO:0000313" key="10">
    <source>
        <dbReference type="EMBL" id="RRB02124.1"/>
    </source>
</evidence>